<evidence type="ECO:0000256" key="1">
    <source>
        <dbReference type="SAM" id="MobiDB-lite"/>
    </source>
</evidence>
<name>A0A2J7ZQJ4_9CHLO</name>
<gene>
    <name evidence="2" type="ORF">TSOC_011476</name>
</gene>
<dbReference type="EMBL" id="PGGS01000638">
    <property type="protein sequence ID" value="PNH02537.1"/>
    <property type="molecule type" value="Genomic_DNA"/>
</dbReference>
<keyword evidence="3" id="KW-1185">Reference proteome</keyword>
<sequence>MGGSLAGRRTGRLRSEWRSRRRQGTEERQRAHLLRPIKSRNMPMLCRVVWERARPLPTFRRVNRSWLCPACVDHCASRLLATPAGSLRWRTRAALLALPPGLAASGPGQPLALLQARAEAALMRTFRRERGRGRHV</sequence>
<proteinExistence type="predicted"/>
<protein>
    <submittedName>
        <fullName evidence="2">Uncharacterized protein</fullName>
    </submittedName>
</protein>
<accession>A0A2J7ZQJ4</accession>
<evidence type="ECO:0000313" key="3">
    <source>
        <dbReference type="Proteomes" id="UP000236333"/>
    </source>
</evidence>
<reference evidence="2 3" key="1">
    <citation type="journal article" date="2017" name="Mol. Biol. Evol.">
        <title>The 4-celled Tetrabaena socialis nuclear genome reveals the essential components for genetic control of cell number at the origin of multicellularity in the volvocine lineage.</title>
        <authorList>
            <person name="Featherston J."/>
            <person name="Arakaki Y."/>
            <person name="Hanschen E.R."/>
            <person name="Ferris P.J."/>
            <person name="Michod R.E."/>
            <person name="Olson B.J.S.C."/>
            <person name="Nozaki H."/>
            <person name="Durand P.M."/>
        </authorList>
    </citation>
    <scope>NUCLEOTIDE SEQUENCE [LARGE SCALE GENOMIC DNA]</scope>
    <source>
        <strain evidence="2 3">NIES-571</strain>
    </source>
</reference>
<dbReference type="Proteomes" id="UP000236333">
    <property type="component" value="Unassembled WGS sequence"/>
</dbReference>
<feature type="compositionally biased region" description="Basic and acidic residues" evidence="1">
    <location>
        <begin position="13"/>
        <end position="30"/>
    </location>
</feature>
<feature type="region of interest" description="Disordered" evidence="1">
    <location>
        <begin position="1"/>
        <end position="31"/>
    </location>
</feature>
<evidence type="ECO:0000313" key="2">
    <source>
        <dbReference type="EMBL" id="PNH02537.1"/>
    </source>
</evidence>
<dbReference type="AlphaFoldDB" id="A0A2J7ZQJ4"/>
<organism evidence="2 3">
    <name type="scientific">Tetrabaena socialis</name>
    <dbReference type="NCBI Taxonomy" id="47790"/>
    <lineage>
        <taxon>Eukaryota</taxon>
        <taxon>Viridiplantae</taxon>
        <taxon>Chlorophyta</taxon>
        <taxon>core chlorophytes</taxon>
        <taxon>Chlorophyceae</taxon>
        <taxon>CS clade</taxon>
        <taxon>Chlamydomonadales</taxon>
        <taxon>Tetrabaenaceae</taxon>
        <taxon>Tetrabaena</taxon>
    </lineage>
</organism>
<comment type="caution">
    <text evidence="2">The sequence shown here is derived from an EMBL/GenBank/DDBJ whole genome shotgun (WGS) entry which is preliminary data.</text>
</comment>